<evidence type="ECO:0000313" key="1">
    <source>
        <dbReference type="EMBL" id="PWK55190.1"/>
    </source>
</evidence>
<dbReference type="RefSeq" id="WP_126918527.1">
    <property type="nucleotide sequence ID" value="NZ_CP034588.1"/>
</dbReference>
<dbReference type="Proteomes" id="UP000245390">
    <property type="component" value="Unassembled WGS sequence"/>
</dbReference>
<name>A0A316G5Y0_9RHOB</name>
<reference evidence="1 2" key="1">
    <citation type="submission" date="2018-05" db="EMBL/GenBank/DDBJ databases">
        <title>Genomic Encyclopedia of Type Strains, Phase IV (KMG-IV): sequencing the most valuable type-strain genomes for metagenomic binning, comparative biology and taxonomic classification.</title>
        <authorList>
            <person name="Goeker M."/>
        </authorList>
    </citation>
    <scope>NUCLEOTIDE SEQUENCE [LARGE SCALE GENOMIC DNA]</scope>
    <source>
        <strain evidence="1 2">DSM 103371</strain>
    </source>
</reference>
<evidence type="ECO:0000313" key="2">
    <source>
        <dbReference type="Proteomes" id="UP000245390"/>
    </source>
</evidence>
<protein>
    <submittedName>
        <fullName evidence="1">Uncharacterized protein</fullName>
    </submittedName>
</protein>
<gene>
    <name evidence="1" type="ORF">C8D95_10869</name>
</gene>
<dbReference type="AlphaFoldDB" id="A0A316G5Y0"/>
<comment type="caution">
    <text evidence="1">The sequence shown here is derived from an EMBL/GenBank/DDBJ whole genome shotgun (WGS) entry which is preliminary data.</text>
</comment>
<keyword evidence="2" id="KW-1185">Reference proteome</keyword>
<organism evidence="1 2">
    <name type="scientific">Silicimonas algicola</name>
    <dbReference type="NCBI Taxonomy" id="1826607"/>
    <lineage>
        <taxon>Bacteria</taxon>
        <taxon>Pseudomonadati</taxon>
        <taxon>Pseudomonadota</taxon>
        <taxon>Alphaproteobacteria</taxon>
        <taxon>Rhodobacterales</taxon>
        <taxon>Paracoccaceae</taxon>
    </lineage>
</organism>
<sequence>MIYSLTIPCVARSMSLTDAAIRNRLNYAPEGSIARVLAGPLGKWHHSFPETVARLRLSPGKKPTAEQIEELAVRDVEFRARQADRSLHVGEDAARRARYVISALTPDERERFETFRRKMTTSLTATFWQQAVFSSLLDYLDATILNGEVAAHVLLGNTTAPEVENGWAVSFVLSNLFEGTQNPFHAANAA</sequence>
<dbReference type="KEGG" id="salo:EF888_06930"/>
<proteinExistence type="predicted"/>
<dbReference type="EMBL" id="QGGV01000008">
    <property type="protein sequence ID" value="PWK55190.1"/>
    <property type="molecule type" value="Genomic_DNA"/>
</dbReference>
<accession>A0A316G5Y0</accession>